<dbReference type="EMBL" id="MIGB01000067">
    <property type="protein sequence ID" value="OSY34778.1"/>
    <property type="molecule type" value="Genomic_DNA"/>
</dbReference>
<evidence type="ECO:0000313" key="7">
    <source>
        <dbReference type="EMBL" id="OSY34778.1"/>
    </source>
</evidence>
<evidence type="ECO:0000256" key="2">
    <source>
        <dbReference type="ARBA" id="ARBA00023015"/>
    </source>
</evidence>
<gene>
    <name evidence="7" type="primary">cmpR_3</name>
    <name evidence="7" type="ORF">BG845_06555</name>
</gene>
<dbReference type="InterPro" id="IPR000847">
    <property type="entry name" value="LysR_HTH_N"/>
</dbReference>
<accession>A0A1Y2MJZ6</accession>
<dbReference type="Proteomes" id="UP000194360">
    <property type="component" value="Unassembled WGS sequence"/>
</dbReference>
<reference evidence="7 8" key="1">
    <citation type="submission" date="2016-09" db="EMBL/GenBank/DDBJ databases">
        <title>Pseudonocardia autotrophica DSM535, a candidate organism with high potential of specific P450 cytochromes.</title>
        <authorList>
            <person name="Grumaz C."/>
            <person name="Vainshtein Y."/>
            <person name="Kirstahler P."/>
            <person name="Sohn K."/>
        </authorList>
    </citation>
    <scope>NUCLEOTIDE SEQUENCE [LARGE SCALE GENOMIC DNA]</scope>
    <source>
        <strain evidence="7 8">DSM 535</strain>
    </source>
</reference>
<dbReference type="PRINTS" id="PR00039">
    <property type="entry name" value="HTHLYSR"/>
</dbReference>
<keyword evidence="2" id="KW-0805">Transcription regulation</keyword>
<dbReference type="InterPro" id="IPR005119">
    <property type="entry name" value="LysR_subst-bd"/>
</dbReference>
<dbReference type="InterPro" id="IPR036388">
    <property type="entry name" value="WH-like_DNA-bd_sf"/>
</dbReference>
<evidence type="ECO:0000259" key="6">
    <source>
        <dbReference type="PROSITE" id="PS50931"/>
    </source>
</evidence>
<dbReference type="GO" id="GO:0000976">
    <property type="term" value="F:transcription cis-regulatory region binding"/>
    <property type="evidence" value="ECO:0007669"/>
    <property type="project" value="TreeGrafter"/>
</dbReference>
<comment type="caution">
    <text evidence="7">The sequence shown here is derived from an EMBL/GenBank/DDBJ whole genome shotgun (WGS) entry which is preliminary data.</text>
</comment>
<dbReference type="GO" id="GO:0003700">
    <property type="term" value="F:DNA-binding transcription factor activity"/>
    <property type="evidence" value="ECO:0007669"/>
    <property type="project" value="InterPro"/>
</dbReference>
<dbReference type="Pfam" id="PF00126">
    <property type="entry name" value="HTH_1"/>
    <property type="match status" value="1"/>
</dbReference>
<dbReference type="PANTHER" id="PTHR30126:SF39">
    <property type="entry name" value="HTH-TYPE TRANSCRIPTIONAL REGULATOR CYSL"/>
    <property type="match status" value="1"/>
</dbReference>
<dbReference type="RefSeq" id="WP_085916598.1">
    <property type="nucleotide sequence ID" value="NZ_AP018920.1"/>
</dbReference>
<evidence type="ECO:0000256" key="4">
    <source>
        <dbReference type="ARBA" id="ARBA00023163"/>
    </source>
</evidence>
<feature type="region of interest" description="Disordered" evidence="5">
    <location>
        <begin position="300"/>
        <end position="335"/>
    </location>
</feature>
<proteinExistence type="inferred from homology"/>
<dbReference type="PANTHER" id="PTHR30126">
    <property type="entry name" value="HTH-TYPE TRANSCRIPTIONAL REGULATOR"/>
    <property type="match status" value="1"/>
</dbReference>
<name>A0A1Y2MJZ6_PSEAH</name>
<dbReference type="FunFam" id="1.10.10.10:FF:000001">
    <property type="entry name" value="LysR family transcriptional regulator"/>
    <property type="match status" value="1"/>
</dbReference>
<organism evidence="7 8">
    <name type="scientific">Pseudonocardia autotrophica</name>
    <name type="common">Amycolata autotrophica</name>
    <name type="synonym">Nocardia autotrophica</name>
    <dbReference type="NCBI Taxonomy" id="2074"/>
    <lineage>
        <taxon>Bacteria</taxon>
        <taxon>Bacillati</taxon>
        <taxon>Actinomycetota</taxon>
        <taxon>Actinomycetes</taxon>
        <taxon>Pseudonocardiales</taxon>
        <taxon>Pseudonocardiaceae</taxon>
        <taxon>Pseudonocardia</taxon>
    </lineage>
</organism>
<evidence type="ECO:0000256" key="5">
    <source>
        <dbReference type="SAM" id="MobiDB-lite"/>
    </source>
</evidence>
<dbReference type="InterPro" id="IPR036390">
    <property type="entry name" value="WH_DNA-bd_sf"/>
</dbReference>
<protein>
    <submittedName>
        <fullName evidence="7">HTH-type transcriptional activator CmpR</fullName>
    </submittedName>
</protein>
<dbReference type="STRING" id="2074.BG845_06555"/>
<dbReference type="Gene3D" id="1.10.10.10">
    <property type="entry name" value="Winged helix-like DNA-binding domain superfamily/Winged helix DNA-binding domain"/>
    <property type="match status" value="1"/>
</dbReference>
<comment type="similarity">
    <text evidence="1">Belongs to the LysR transcriptional regulatory family.</text>
</comment>
<dbReference type="OrthoDB" id="3176554at2"/>
<keyword evidence="4" id="KW-0804">Transcription</keyword>
<dbReference type="PROSITE" id="PS50931">
    <property type="entry name" value="HTH_LYSR"/>
    <property type="match status" value="1"/>
</dbReference>
<dbReference type="Gene3D" id="3.40.190.290">
    <property type="match status" value="1"/>
</dbReference>
<evidence type="ECO:0000256" key="3">
    <source>
        <dbReference type="ARBA" id="ARBA00023125"/>
    </source>
</evidence>
<dbReference type="SUPFAM" id="SSF46785">
    <property type="entry name" value="Winged helix' DNA-binding domain"/>
    <property type="match status" value="1"/>
</dbReference>
<sequence>MLHLQLRRLDLFCTVVQEGGVTRAAERLRVAQPWVSAQLRILEKAVDAPLFVRDGRRLALTEAGHRFHLWAADVLAGSTQVRRDIENLSAGLAGSLTVATSMAIGTYLVPPLLTALRHERAGADITAHISEPAAALRSVATGNADFAVATWSDELEPDPLHAEKLWEEPLVLAAAPDGPPDGDEITLAGVADLPLVGVPAGVAFDRTLGAQLRSHGMDELSYVMRLGHAEAMKRAVAANGWGCLAPSYAVADDVDAGRLRSVAITDAHLVEGIGLFHRESKFFSPLQQAAVEMLRHVAATRAGTPSAPGRAPETDSSAPDDDHLHGDTRADTMQS</sequence>
<dbReference type="SUPFAM" id="SSF53850">
    <property type="entry name" value="Periplasmic binding protein-like II"/>
    <property type="match status" value="1"/>
</dbReference>
<evidence type="ECO:0000313" key="8">
    <source>
        <dbReference type="Proteomes" id="UP000194360"/>
    </source>
</evidence>
<feature type="domain" description="HTH lysR-type" evidence="6">
    <location>
        <begin position="4"/>
        <end position="61"/>
    </location>
</feature>
<evidence type="ECO:0000256" key="1">
    <source>
        <dbReference type="ARBA" id="ARBA00009437"/>
    </source>
</evidence>
<feature type="compositionally biased region" description="Basic and acidic residues" evidence="5">
    <location>
        <begin position="320"/>
        <end position="335"/>
    </location>
</feature>
<keyword evidence="3" id="KW-0238">DNA-binding</keyword>
<dbReference type="Pfam" id="PF03466">
    <property type="entry name" value="LysR_substrate"/>
    <property type="match status" value="1"/>
</dbReference>
<dbReference type="AlphaFoldDB" id="A0A1Y2MJZ6"/>
<dbReference type="CDD" id="cd05466">
    <property type="entry name" value="PBP2_LTTR_substrate"/>
    <property type="match status" value="1"/>
</dbReference>
<keyword evidence="8" id="KW-1185">Reference proteome</keyword>